<feature type="domain" description="HTH tetR-type" evidence="3">
    <location>
        <begin position="14"/>
        <end position="74"/>
    </location>
</feature>
<dbReference type="InterPro" id="IPR050109">
    <property type="entry name" value="HTH-type_TetR-like_transc_reg"/>
</dbReference>
<evidence type="ECO:0000256" key="2">
    <source>
        <dbReference type="PROSITE-ProRule" id="PRU00335"/>
    </source>
</evidence>
<reference evidence="4 5" key="1">
    <citation type="submission" date="2018-01" db="EMBL/GenBank/DDBJ databases">
        <title>Deinococcus koreensis sp. nov., a radiation-resistant bacterium isolated from river water.</title>
        <authorList>
            <person name="Choi A."/>
        </authorList>
    </citation>
    <scope>NUCLEOTIDE SEQUENCE [LARGE SCALE GENOMIC DNA]</scope>
    <source>
        <strain evidence="4 5">SJW1-2</strain>
    </source>
</reference>
<dbReference type="PROSITE" id="PS50977">
    <property type="entry name" value="HTH_TETR_2"/>
    <property type="match status" value="1"/>
</dbReference>
<dbReference type="InterPro" id="IPR041483">
    <property type="entry name" value="TetR_C_34"/>
</dbReference>
<dbReference type="PANTHER" id="PTHR30055">
    <property type="entry name" value="HTH-TYPE TRANSCRIPTIONAL REGULATOR RUTR"/>
    <property type="match status" value="1"/>
</dbReference>
<comment type="caution">
    <text evidence="4">The sequence shown here is derived from an EMBL/GenBank/DDBJ whole genome shotgun (WGS) entry which is preliminary data.</text>
</comment>
<dbReference type="InterPro" id="IPR001647">
    <property type="entry name" value="HTH_TetR"/>
</dbReference>
<keyword evidence="5" id="KW-1185">Reference proteome</keyword>
<organism evidence="4 5">
    <name type="scientific">Deinococcus koreensis</name>
    <dbReference type="NCBI Taxonomy" id="2054903"/>
    <lineage>
        <taxon>Bacteria</taxon>
        <taxon>Thermotogati</taxon>
        <taxon>Deinococcota</taxon>
        <taxon>Deinococci</taxon>
        <taxon>Deinococcales</taxon>
        <taxon>Deinococcaceae</taxon>
        <taxon>Deinococcus</taxon>
    </lineage>
</organism>
<dbReference type="Pfam" id="PF17929">
    <property type="entry name" value="TetR_C_34"/>
    <property type="match status" value="1"/>
</dbReference>
<dbReference type="RefSeq" id="WP_103312575.1">
    <property type="nucleotide sequence ID" value="NZ_PPPD01000001.1"/>
</dbReference>
<dbReference type="PANTHER" id="PTHR30055:SF178">
    <property type="entry name" value="POSSIBLE TRANSCRIPTIONAL REGULATORY PROTEIN"/>
    <property type="match status" value="1"/>
</dbReference>
<dbReference type="SUPFAM" id="SSF46689">
    <property type="entry name" value="Homeodomain-like"/>
    <property type="match status" value="1"/>
</dbReference>
<evidence type="ECO:0000259" key="3">
    <source>
        <dbReference type="PROSITE" id="PS50977"/>
    </source>
</evidence>
<dbReference type="EMBL" id="PPPD01000001">
    <property type="protein sequence ID" value="PNY82141.1"/>
    <property type="molecule type" value="Genomic_DNA"/>
</dbReference>
<sequence length="219" mass="23786">MVTFARARTEPAKAARRADILAQTLQLWEGARYEDVTLQEVAVRVGLTKAALYGYFPTKESLFLSLYETLLAAFLADLHRHLRLGGVHSPGSLAALLGSLLEDHRALVRLIPHHAGLLERNISQERAAQHKLWMLGELAPVAERLEVSLPGLSGGRGVELLTYTQALVAGLYPMSDPAPPVRAALQDPHLAPMCVTLETALPTALAALYRGMVRSPSTD</sequence>
<evidence type="ECO:0000313" key="4">
    <source>
        <dbReference type="EMBL" id="PNY82141.1"/>
    </source>
</evidence>
<dbReference type="GO" id="GO:0003700">
    <property type="term" value="F:DNA-binding transcription factor activity"/>
    <property type="evidence" value="ECO:0007669"/>
    <property type="project" value="TreeGrafter"/>
</dbReference>
<accession>A0A2K3V042</accession>
<name>A0A2K3V042_9DEIO</name>
<dbReference type="InterPro" id="IPR009057">
    <property type="entry name" value="Homeodomain-like_sf"/>
</dbReference>
<evidence type="ECO:0000256" key="1">
    <source>
        <dbReference type="ARBA" id="ARBA00023125"/>
    </source>
</evidence>
<protein>
    <submittedName>
        <fullName evidence="4">TetR/AcrR family transcriptional regulator</fullName>
    </submittedName>
</protein>
<dbReference type="Pfam" id="PF00440">
    <property type="entry name" value="TetR_N"/>
    <property type="match status" value="1"/>
</dbReference>
<dbReference type="GO" id="GO:0000976">
    <property type="term" value="F:transcription cis-regulatory region binding"/>
    <property type="evidence" value="ECO:0007669"/>
    <property type="project" value="TreeGrafter"/>
</dbReference>
<evidence type="ECO:0000313" key="5">
    <source>
        <dbReference type="Proteomes" id="UP000236379"/>
    </source>
</evidence>
<proteinExistence type="predicted"/>
<gene>
    <name evidence="4" type="ORF">CVO96_12865</name>
</gene>
<dbReference type="Proteomes" id="UP000236379">
    <property type="component" value="Unassembled WGS sequence"/>
</dbReference>
<dbReference type="Gene3D" id="1.10.357.10">
    <property type="entry name" value="Tetracycline Repressor, domain 2"/>
    <property type="match status" value="1"/>
</dbReference>
<dbReference type="OrthoDB" id="9812993at2"/>
<dbReference type="AlphaFoldDB" id="A0A2K3V042"/>
<feature type="DNA-binding region" description="H-T-H motif" evidence="2">
    <location>
        <begin position="37"/>
        <end position="56"/>
    </location>
</feature>
<keyword evidence="1 2" id="KW-0238">DNA-binding</keyword>